<reference evidence="11" key="1">
    <citation type="submission" date="2009-01" db="EMBL/GenBank/DDBJ databases">
        <title>Complete sequence of Anaeromyxobacter dehalogenans 2CP-1.</title>
        <authorList>
            <consortium name="US DOE Joint Genome Institute"/>
            <person name="Lucas S."/>
            <person name="Copeland A."/>
            <person name="Lapidus A."/>
            <person name="Glavina del Rio T."/>
            <person name="Dalin E."/>
            <person name="Tice H."/>
            <person name="Bruce D."/>
            <person name="Goodwin L."/>
            <person name="Pitluck S."/>
            <person name="Saunders E."/>
            <person name="Brettin T."/>
            <person name="Detter J.C."/>
            <person name="Han C."/>
            <person name="Larimer F."/>
            <person name="Land M."/>
            <person name="Hauser L."/>
            <person name="Kyrpides N."/>
            <person name="Ovchinnikova G."/>
            <person name="Beliaev A.S."/>
            <person name="Richardson P."/>
        </authorList>
    </citation>
    <scope>NUCLEOTIDE SEQUENCE</scope>
    <source>
        <strain evidence="11">2CP-1</strain>
    </source>
</reference>
<feature type="binding site" evidence="7">
    <location>
        <position position="75"/>
    </location>
    <ligand>
        <name>substrate</name>
    </ligand>
</feature>
<feature type="binding site" evidence="8">
    <location>
        <position position="134"/>
    </location>
    <ligand>
        <name>NAD(+)</name>
        <dbReference type="ChEBI" id="CHEBI:57540"/>
    </ligand>
</feature>
<dbReference type="Proteomes" id="UP000007089">
    <property type="component" value="Chromosome"/>
</dbReference>
<feature type="binding site" evidence="8">
    <location>
        <begin position="239"/>
        <end position="240"/>
    </location>
    <ligand>
        <name>NAD(+)</name>
        <dbReference type="ChEBI" id="CHEBI:57540"/>
    </ligand>
</feature>
<evidence type="ECO:0000259" key="9">
    <source>
        <dbReference type="SMART" id="SM01002"/>
    </source>
</evidence>
<dbReference type="EMBL" id="CP001359">
    <property type="protein sequence ID" value="ACL65189.1"/>
    <property type="molecule type" value="Genomic_DNA"/>
</dbReference>
<dbReference type="HOGENOM" id="CLU_003376_3_0_7"/>
<evidence type="ECO:0000256" key="4">
    <source>
        <dbReference type="ARBA" id="ARBA00023027"/>
    </source>
</evidence>
<dbReference type="Pfam" id="PF05222">
    <property type="entry name" value="AlaDh_PNT_N"/>
    <property type="match status" value="1"/>
</dbReference>
<comment type="catalytic activity">
    <reaction evidence="5">
        <text>L-alanine + NAD(+) + H2O = pyruvate + NH4(+) + NADH + H(+)</text>
        <dbReference type="Rhea" id="RHEA:18405"/>
        <dbReference type="ChEBI" id="CHEBI:15361"/>
        <dbReference type="ChEBI" id="CHEBI:15377"/>
        <dbReference type="ChEBI" id="CHEBI:15378"/>
        <dbReference type="ChEBI" id="CHEBI:28938"/>
        <dbReference type="ChEBI" id="CHEBI:57540"/>
        <dbReference type="ChEBI" id="CHEBI:57945"/>
        <dbReference type="ChEBI" id="CHEBI:57972"/>
        <dbReference type="EC" id="1.4.1.1"/>
    </reaction>
</comment>
<evidence type="ECO:0000256" key="3">
    <source>
        <dbReference type="ARBA" id="ARBA00023002"/>
    </source>
</evidence>
<accession>B8J6K8</accession>
<dbReference type="KEGG" id="acp:A2cp1_1847"/>
<dbReference type="GO" id="GO:0042853">
    <property type="term" value="P:L-alanine catabolic process"/>
    <property type="evidence" value="ECO:0007669"/>
    <property type="project" value="InterPro"/>
</dbReference>
<feature type="binding site" evidence="7">
    <location>
        <position position="15"/>
    </location>
    <ligand>
        <name>substrate</name>
    </ligand>
</feature>
<feature type="domain" description="Alanine dehydrogenase/pyridine nucleotide transhydrogenase NAD(H)-binding" evidence="9">
    <location>
        <begin position="149"/>
        <end position="297"/>
    </location>
</feature>
<dbReference type="SMART" id="SM01002">
    <property type="entry name" value="AlaDh_PNT_C"/>
    <property type="match status" value="1"/>
</dbReference>
<dbReference type="EC" id="1.4.1.1" evidence="2 5"/>
<evidence type="ECO:0000256" key="8">
    <source>
        <dbReference type="PIRSR" id="PIRSR000183-3"/>
    </source>
</evidence>
<evidence type="ECO:0000256" key="1">
    <source>
        <dbReference type="ARBA" id="ARBA00005689"/>
    </source>
</evidence>
<feature type="domain" description="Alanine dehydrogenase/pyridine nucleotide transhydrogenase N-terminal" evidence="10">
    <location>
        <begin position="4"/>
        <end position="137"/>
    </location>
</feature>
<dbReference type="InterPro" id="IPR007698">
    <property type="entry name" value="AlaDH/PNT_NAD(H)-bd"/>
</dbReference>
<comment type="similarity">
    <text evidence="1 5">Belongs to the AlaDH/PNT family.</text>
</comment>
<keyword evidence="4 5" id="KW-0520">NAD</keyword>
<dbReference type="PANTHER" id="PTHR42795">
    <property type="entry name" value="ALANINE DEHYDROGENASE"/>
    <property type="match status" value="1"/>
</dbReference>
<proteinExistence type="inferred from homology"/>
<evidence type="ECO:0000256" key="2">
    <source>
        <dbReference type="ARBA" id="ARBA00012897"/>
    </source>
</evidence>
<evidence type="ECO:0000313" key="12">
    <source>
        <dbReference type="Proteomes" id="UP000007089"/>
    </source>
</evidence>
<evidence type="ECO:0000256" key="5">
    <source>
        <dbReference type="PIRNR" id="PIRNR000183"/>
    </source>
</evidence>
<dbReference type="GO" id="GO:0005886">
    <property type="term" value="C:plasma membrane"/>
    <property type="evidence" value="ECO:0007669"/>
    <property type="project" value="TreeGrafter"/>
</dbReference>
<keyword evidence="12" id="KW-1185">Reference proteome</keyword>
<dbReference type="Gene3D" id="3.40.50.720">
    <property type="entry name" value="NAD(P)-binding Rossmann-like Domain"/>
    <property type="match status" value="2"/>
</dbReference>
<dbReference type="CDD" id="cd05305">
    <property type="entry name" value="L-AlaDH"/>
    <property type="match status" value="1"/>
</dbReference>
<feature type="binding site" evidence="8">
    <location>
        <begin position="267"/>
        <end position="270"/>
    </location>
    <ligand>
        <name>NAD(+)</name>
        <dbReference type="ChEBI" id="CHEBI:57540"/>
    </ligand>
</feature>
<keyword evidence="3 5" id="KW-0560">Oxidoreductase</keyword>
<dbReference type="SMART" id="SM01003">
    <property type="entry name" value="AlaDh_PNT_N"/>
    <property type="match status" value="1"/>
</dbReference>
<gene>
    <name evidence="11" type="ordered locus">A2cp1_1847</name>
</gene>
<dbReference type="InterPro" id="IPR007886">
    <property type="entry name" value="AlaDH/PNT_N"/>
</dbReference>
<evidence type="ECO:0000259" key="10">
    <source>
        <dbReference type="SMART" id="SM01003"/>
    </source>
</evidence>
<dbReference type="NCBIfam" id="TIGR00518">
    <property type="entry name" value="alaDH"/>
    <property type="match status" value="1"/>
</dbReference>
<dbReference type="SUPFAM" id="SSF52283">
    <property type="entry name" value="Formate/glycerate dehydrogenase catalytic domain-like"/>
    <property type="match status" value="1"/>
</dbReference>
<evidence type="ECO:0000256" key="7">
    <source>
        <dbReference type="PIRSR" id="PIRSR000183-2"/>
    </source>
</evidence>
<sequence>MRVGCPKEIKNNENRVGLTPGGARSLVAAGHEVLVESGAGERSGFTDAEYEAVGARIAPVARQVFEQAELIVKVKEPQPPELAALRPGQILFTYLHLAPDPLQTKALLEHEVTAIAYETIRDASGRLPLLTPMSEVAGRMAAHVGAFYLQQPNGGRGMLLGGVPGVPPAHVVVLGGGVVGLNAIKVAAGMGARVTVLDKSLPTLRYLDDIFGNRIETLWSNEAHVEQALVQADLVIGAVLIPGAAAPRLVQRRMLKDMKPGCVIVDVAVDQGGCVETTRPTTHADPVYFVDGVLHYAVANMPGALPRTSTLALTNATLPYAMQLAGRGVKDALLADPGFLAGLNTYRGKLTCAPAAESLGIPYTDPRTLL</sequence>
<dbReference type="FunFam" id="3.40.50.720:FF:000049">
    <property type="entry name" value="Alanine dehydrogenase"/>
    <property type="match status" value="1"/>
</dbReference>
<feature type="binding site" evidence="8">
    <location>
        <begin position="298"/>
        <end position="301"/>
    </location>
    <ligand>
        <name>NAD(+)</name>
        <dbReference type="ChEBI" id="CHEBI:57540"/>
    </ligand>
</feature>
<dbReference type="InterPro" id="IPR008141">
    <property type="entry name" value="Ala_DH"/>
</dbReference>
<dbReference type="RefSeq" id="WP_012633109.1">
    <property type="nucleotide sequence ID" value="NC_011891.1"/>
</dbReference>
<dbReference type="SUPFAM" id="SSF51735">
    <property type="entry name" value="NAD(P)-binding Rossmann-fold domains"/>
    <property type="match status" value="1"/>
</dbReference>
<feature type="active site" description="Proton donor/acceptor" evidence="6">
    <location>
        <position position="270"/>
    </location>
</feature>
<dbReference type="PIRSF" id="PIRSF000183">
    <property type="entry name" value="Alanine_dh"/>
    <property type="match status" value="1"/>
</dbReference>
<feature type="binding site" evidence="8">
    <location>
        <position position="279"/>
    </location>
    <ligand>
        <name>NAD(+)</name>
        <dbReference type="ChEBI" id="CHEBI:57540"/>
    </ligand>
</feature>
<dbReference type="PANTHER" id="PTHR42795:SF1">
    <property type="entry name" value="ALANINE DEHYDROGENASE"/>
    <property type="match status" value="1"/>
</dbReference>
<name>B8J6K8_ANAD2</name>
<feature type="active site" description="Proton donor/acceptor" evidence="6">
    <location>
        <position position="96"/>
    </location>
</feature>
<dbReference type="PROSITE" id="PS00837">
    <property type="entry name" value="ALADH_PNT_2"/>
    <property type="match status" value="1"/>
</dbReference>
<dbReference type="InterPro" id="IPR036291">
    <property type="entry name" value="NAD(P)-bd_dom_sf"/>
</dbReference>
<feature type="binding site" evidence="8">
    <location>
        <position position="198"/>
    </location>
    <ligand>
        <name>NAD(+)</name>
        <dbReference type="ChEBI" id="CHEBI:57540"/>
    </ligand>
</feature>
<evidence type="ECO:0000256" key="6">
    <source>
        <dbReference type="PIRSR" id="PIRSR000183-1"/>
    </source>
</evidence>
<organism evidence="11 12">
    <name type="scientific">Anaeromyxobacter dehalogenans (strain ATCC BAA-258 / DSM 21875 / 2CP-1)</name>
    <dbReference type="NCBI Taxonomy" id="455488"/>
    <lineage>
        <taxon>Bacteria</taxon>
        <taxon>Pseudomonadati</taxon>
        <taxon>Myxococcota</taxon>
        <taxon>Myxococcia</taxon>
        <taxon>Myxococcales</taxon>
        <taxon>Cystobacterineae</taxon>
        <taxon>Anaeromyxobacteraceae</taxon>
        <taxon>Anaeromyxobacter</taxon>
    </lineage>
</organism>
<dbReference type="AlphaFoldDB" id="B8J6K8"/>
<dbReference type="GO" id="GO:0000166">
    <property type="term" value="F:nucleotide binding"/>
    <property type="evidence" value="ECO:0007669"/>
    <property type="project" value="UniProtKB-KW"/>
</dbReference>
<evidence type="ECO:0000313" key="11">
    <source>
        <dbReference type="EMBL" id="ACL65189.1"/>
    </source>
</evidence>
<keyword evidence="8" id="KW-0547">Nucleotide-binding</keyword>
<feature type="binding site" evidence="8">
    <location>
        <position position="220"/>
    </location>
    <ligand>
        <name>NAD(+)</name>
        <dbReference type="ChEBI" id="CHEBI:57540"/>
    </ligand>
</feature>
<dbReference type="InterPro" id="IPR008143">
    <property type="entry name" value="Ala_DH/PNT_CS2"/>
</dbReference>
<dbReference type="GO" id="GO:0000286">
    <property type="term" value="F:alanine dehydrogenase activity"/>
    <property type="evidence" value="ECO:0007669"/>
    <property type="project" value="UniProtKB-UniRule"/>
</dbReference>
<dbReference type="Pfam" id="PF01262">
    <property type="entry name" value="AlaDh_PNT_C"/>
    <property type="match status" value="1"/>
</dbReference>
<protein>
    <recommendedName>
        <fullName evidence="2 5">Alanine dehydrogenase</fullName>
        <ecNumber evidence="2 5">1.4.1.1</ecNumber>
    </recommendedName>
</protein>